<dbReference type="PANTHER" id="PTHR43739">
    <property type="entry name" value="XYLOGLUCANASE (EUROFUNG)"/>
    <property type="match status" value="1"/>
</dbReference>
<name>A0AA35QTJ1_GEOBA</name>
<dbReference type="SUPFAM" id="SSF50939">
    <property type="entry name" value="Sialidases"/>
    <property type="match status" value="1"/>
</dbReference>
<dbReference type="GO" id="GO:0010411">
    <property type="term" value="P:xyloglucan metabolic process"/>
    <property type="evidence" value="ECO:0007669"/>
    <property type="project" value="TreeGrafter"/>
</dbReference>
<keyword evidence="2" id="KW-1185">Reference proteome</keyword>
<dbReference type="InterPro" id="IPR015943">
    <property type="entry name" value="WD40/YVTN_repeat-like_dom_sf"/>
</dbReference>
<protein>
    <submittedName>
        <fullName evidence="1">Xyloglucanase Xgh74A</fullName>
    </submittedName>
</protein>
<dbReference type="PANTHER" id="PTHR43739:SF5">
    <property type="entry name" value="EXO-ALPHA-SIALIDASE"/>
    <property type="match status" value="1"/>
</dbReference>
<accession>A0AA35QTJ1</accession>
<organism evidence="1 2">
    <name type="scientific">Geodia barretti</name>
    <name type="common">Barrett's horny sponge</name>
    <dbReference type="NCBI Taxonomy" id="519541"/>
    <lineage>
        <taxon>Eukaryota</taxon>
        <taxon>Metazoa</taxon>
        <taxon>Porifera</taxon>
        <taxon>Demospongiae</taxon>
        <taxon>Heteroscleromorpha</taxon>
        <taxon>Tetractinellida</taxon>
        <taxon>Astrophorina</taxon>
        <taxon>Geodiidae</taxon>
        <taxon>Geodia</taxon>
    </lineage>
</organism>
<dbReference type="Gene3D" id="2.130.10.10">
    <property type="entry name" value="YVTN repeat-like/Quinoprotein amine dehydrogenase"/>
    <property type="match status" value="3"/>
</dbReference>
<dbReference type="InterPro" id="IPR036278">
    <property type="entry name" value="Sialidase_sf"/>
</dbReference>
<proteinExistence type="predicted"/>
<evidence type="ECO:0000313" key="1">
    <source>
        <dbReference type="EMBL" id="CAI7990875.1"/>
    </source>
</evidence>
<sequence>MSKNYSICVGATGFGGGVWHSPDGGENWTRIRDPFPLGSQVRAMAVYPDDPSRILAGADNGIYRSEDKGASWGKLWSPMDGVPIWSIAIDPEDTETIFVGIKPAALFRSRDDGQSWTKLSVQMAQECHIGPPMVTMLMVDPKDHRTVWAGVEVDGVYRSLDGGDTWTHVEGGVHPDIHGMAISPGEPNRVIASTPREIYATTDMGESWESVVTTDQFVLPYSRGIAVKPGDPNVIFSGVGDTAIGGAGAIQRSRDAGQTWETRPLPVEPNSNIWQFATHPADPDFVLASSLMGELYSTSDAGDSWVKVKREFTEVGAVVWVPN</sequence>
<dbReference type="CDD" id="cd15482">
    <property type="entry name" value="Sialidase_non-viral"/>
    <property type="match status" value="1"/>
</dbReference>
<gene>
    <name evidence="1" type="ORF">GBAR_LOCUS570</name>
</gene>
<dbReference type="AlphaFoldDB" id="A0AA35QTJ1"/>
<dbReference type="Proteomes" id="UP001174909">
    <property type="component" value="Unassembled WGS sequence"/>
</dbReference>
<dbReference type="InterPro" id="IPR052025">
    <property type="entry name" value="Xyloglucanase_GH74"/>
</dbReference>
<reference evidence="1" key="1">
    <citation type="submission" date="2023-03" db="EMBL/GenBank/DDBJ databases">
        <authorList>
            <person name="Steffen K."/>
            <person name="Cardenas P."/>
        </authorList>
    </citation>
    <scope>NUCLEOTIDE SEQUENCE</scope>
</reference>
<evidence type="ECO:0000313" key="2">
    <source>
        <dbReference type="Proteomes" id="UP001174909"/>
    </source>
</evidence>
<comment type="caution">
    <text evidence="1">The sequence shown here is derived from an EMBL/GenBank/DDBJ whole genome shotgun (WGS) entry which is preliminary data.</text>
</comment>
<dbReference type="SUPFAM" id="SSF110296">
    <property type="entry name" value="Oligoxyloglucan reducing end-specific cellobiohydrolase"/>
    <property type="match status" value="1"/>
</dbReference>
<dbReference type="EMBL" id="CASHTH010000085">
    <property type="protein sequence ID" value="CAI7990875.1"/>
    <property type="molecule type" value="Genomic_DNA"/>
</dbReference>